<evidence type="ECO:0000313" key="5">
    <source>
        <dbReference type="Proteomes" id="UP000295217"/>
    </source>
</evidence>
<dbReference type="Proteomes" id="UP000295217">
    <property type="component" value="Unassembled WGS sequence"/>
</dbReference>
<name>A0A4V2YRG0_9ACTN</name>
<evidence type="ECO:0000259" key="3">
    <source>
        <dbReference type="SMART" id="SM00507"/>
    </source>
</evidence>
<dbReference type="InterPro" id="IPR003615">
    <property type="entry name" value="HNH_nuc"/>
</dbReference>
<dbReference type="OrthoDB" id="3261064at2"/>
<keyword evidence="5" id="KW-1185">Reference proteome</keyword>
<dbReference type="RefSeq" id="WP_132106264.1">
    <property type="nucleotide sequence ID" value="NZ_SMLB01000045.1"/>
</dbReference>
<comment type="caution">
    <text evidence="4">The sequence shown here is derived from an EMBL/GenBank/DDBJ whole genome shotgun (WGS) entry which is preliminary data.</text>
</comment>
<reference evidence="4 5" key="1">
    <citation type="submission" date="2019-02" db="EMBL/GenBank/DDBJ databases">
        <title>Draft genome sequences of novel Actinobacteria.</title>
        <authorList>
            <person name="Sahin N."/>
            <person name="Ay H."/>
            <person name="Saygin H."/>
        </authorList>
    </citation>
    <scope>NUCLEOTIDE SEQUENCE [LARGE SCALE GENOMIC DNA]</scope>
    <source>
        <strain evidence="4 5">8K307</strain>
    </source>
</reference>
<dbReference type="GO" id="GO:0004519">
    <property type="term" value="F:endonuclease activity"/>
    <property type="evidence" value="ECO:0007669"/>
    <property type="project" value="UniProtKB-KW"/>
</dbReference>
<dbReference type="GO" id="GO:0003676">
    <property type="term" value="F:nucleic acid binding"/>
    <property type="evidence" value="ECO:0007669"/>
    <property type="project" value="InterPro"/>
</dbReference>
<dbReference type="InterPro" id="IPR003870">
    <property type="entry name" value="DUF222"/>
</dbReference>
<keyword evidence="4" id="KW-0255">Endonuclease</keyword>
<dbReference type="Pfam" id="PF01844">
    <property type="entry name" value="HNH"/>
    <property type="match status" value="1"/>
</dbReference>
<dbReference type="Gene3D" id="1.10.30.50">
    <property type="match status" value="1"/>
</dbReference>
<dbReference type="Pfam" id="PF02720">
    <property type="entry name" value="DUF222"/>
    <property type="match status" value="1"/>
</dbReference>
<dbReference type="CDD" id="cd00085">
    <property type="entry name" value="HNHc"/>
    <property type="match status" value="1"/>
</dbReference>
<proteinExistence type="inferred from homology"/>
<evidence type="ECO:0000256" key="1">
    <source>
        <dbReference type="ARBA" id="ARBA00023450"/>
    </source>
</evidence>
<evidence type="ECO:0000256" key="2">
    <source>
        <dbReference type="SAM" id="MobiDB-lite"/>
    </source>
</evidence>
<evidence type="ECO:0000313" key="4">
    <source>
        <dbReference type="EMBL" id="TDD65947.1"/>
    </source>
</evidence>
<feature type="region of interest" description="Disordered" evidence="2">
    <location>
        <begin position="457"/>
        <end position="490"/>
    </location>
</feature>
<gene>
    <name evidence="4" type="ORF">E1262_23705</name>
</gene>
<dbReference type="SMART" id="SM00507">
    <property type="entry name" value="HNHc"/>
    <property type="match status" value="1"/>
</dbReference>
<keyword evidence="4" id="KW-0378">Hydrolase</keyword>
<keyword evidence="4" id="KW-0540">Nuclease</keyword>
<organism evidence="4 5">
    <name type="scientific">Jiangella aurantiaca</name>
    <dbReference type="NCBI Taxonomy" id="2530373"/>
    <lineage>
        <taxon>Bacteria</taxon>
        <taxon>Bacillati</taxon>
        <taxon>Actinomycetota</taxon>
        <taxon>Actinomycetes</taxon>
        <taxon>Jiangellales</taxon>
        <taxon>Jiangellaceae</taxon>
        <taxon>Jiangella</taxon>
    </lineage>
</organism>
<accession>A0A4V2YRG0</accession>
<comment type="similarity">
    <text evidence="1">Belongs to the Rv1128c/1148c/1588c/1702c/1945/3466 family.</text>
</comment>
<dbReference type="AlphaFoldDB" id="A0A4V2YRG0"/>
<dbReference type="InterPro" id="IPR002711">
    <property type="entry name" value="HNH"/>
</dbReference>
<dbReference type="EMBL" id="SMLB01000045">
    <property type="protein sequence ID" value="TDD65947.1"/>
    <property type="molecule type" value="Genomic_DNA"/>
</dbReference>
<feature type="domain" description="HNH nuclease" evidence="3">
    <location>
        <begin position="394"/>
        <end position="446"/>
    </location>
</feature>
<dbReference type="GO" id="GO:0008270">
    <property type="term" value="F:zinc ion binding"/>
    <property type="evidence" value="ECO:0007669"/>
    <property type="project" value="InterPro"/>
</dbReference>
<sequence length="490" mass="51964">MFEEALLTAPSPGDDPVAGRPVAWHPGLGDWVAVEPCDLVDPRLEAMLDRLAREYAAGVLPVDVDELPAGPELAVALAAFDPTVAGGPDLVQAAAGLERLEAWVAGRKAAVHAALASRPEMRPDHSGYRSVNPVTNTAVEIAARCQMTTRQAENQVGHAVQLVEDFPATHAALSAGVIDLRRARVITDELGGQDAGVRVRVEAGVLPKAPFLDSVALRKLIKQLLHELAPVETAQRHEAARDRRFVAVTPASDGMAHVEALLPAEDATAFDTALNAAAADAKRSDAAAGLPARSKDQRRADALADLGWAFLTARADAATDGGPARRPISVHVTVLFATLAGLDDGPGELDGYGPIPANVARVLAAEGVWSWLRTDPGSRQLLDLGRTKYRPTKALAEFITARDRTCRMPGCHRPARAADIDHIVPFAAGGSTSPGNLHALCQTHHLLKHHSKWTVTRAPDGTTRWTGPTGHRHQRPPEQIGPSSSDPPPC</sequence>
<protein>
    <submittedName>
        <fullName evidence="4">HNH endonuclease</fullName>
    </submittedName>
</protein>